<feature type="domain" description="HTH cro/C1-type" evidence="1">
    <location>
        <begin position="17"/>
        <end position="71"/>
    </location>
</feature>
<dbReference type="Proteomes" id="UP000271590">
    <property type="component" value="Unassembled WGS sequence"/>
</dbReference>
<accession>A0A3P3E3Y3</accession>
<dbReference type="SUPFAM" id="SSF47413">
    <property type="entry name" value="lambda repressor-like DNA-binding domains"/>
    <property type="match status" value="1"/>
</dbReference>
<name>A0A3P3E3Y3_9BURK</name>
<gene>
    <name evidence="2" type="ORF">EH244_29295</name>
</gene>
<sequence>MQKTIYSRESRLVLKLLKEFRVARGLTQAELAKRTKMPQSDVSKVETGIRRVDFVELRHWLIALDLDLATFVAEFEARLPEIASVRKS</sequence>
<dbReference type="RefSeq" id="WP_124961802.1">
    <property type="nucleotide sequence ID" value="NZ_RQXU01000032.1"/>
</dbReference>
<dbReference type="CDD" id="cd00093">
    <property type="entry name" value="HTH_XRE"/>
    <property type="match status" value="1"/>
</dbReference>
<dbReference type="PROSITE" id="PS50943">
    <property type="entry name" value="HTH_CROC1"/>
    <property type="match status" value="1"/>
</dbReference>
<evidence type="ECO:0000259" key="1">
    <source>
        <dbReference type="PROSITE" id="PS50943"/>
    </source>
</evidence>
<dbReference type="InterPro" id="IPR010982">
    <property type="entry name" value="Lambda_DNA-bd_dom_sf"/>
</dbReference>
<comment type="caution">
    <text evidence="2">The sequence shown here is derived from an EMBL/GenBank/DDBJ whole genome shotgun (WGS) entry which is preliminary data.</text>
</comment>
<proteinExistence type="predicted"/>
<reference evidence="2 3" key="1">
    <citation type="submission" date="2018-11" db="EMBL/GenBank/DDBJ databases">
        <title>The genome of Variovorax sp T529.</title>
        <authorList>
            <person name="Gao J."/>
        </authorList>
    </citation>
    <scope>NUCLEOTIDE SEQUENCE [LARGE SCALE GENOMIC DNA]</scope>
    <source>
        <strain evidence="2 3">T529</strain>
    </source>
</reference>
<dbReference type="EMBL" id="RQXU01000032">
    <property type="protein sequence ID" value="RRH81163.1"/>
    <property type="molecule type" value="Genomic_DNA"/>
</dbReference>
<dbReference type="AlphaFoldDB" id="A0A3P3E3Y3"/>
<evidence type="ECO:0000313" key="3">
    <source>
        <dbReference type="Proteomes" id="UP000271590"/>
    </source>
</evidence>
<evidence type="ECO:0000313" key="2">
    <source>
        <dbReference type="EMBL" id="RRH81163.1"/>
    </source>
</evidence>
<dbReference type="SMART" id="SM00530">
    <property type="entry name" value="HTH_XRE"/>
    <property type="match status" value="1"/>
</dbReference>
<dbReference type="InterPro" id="IPR001387">
    <property type="entry name" value="Cro/C1-type_HTH"/>
</dbReference>
<dbReference type="Gene3D" id="1.10.260.40">
    <property type="entry name" value="lambda repressor-like DNA-binding domains"/>
    <property type="match status" value="1"/>
</dbReference>
<dbReference type="GO" id="GO:0003677">
    <property type="term" value="F:DNA binding"/>
    <property type="evidence" value="ECO:0007669"/>
    <property type="project" value="InterPro"/>
</dbReference>
<organism evidence="2 3">
    <name type="scientific">Variovorax beijingensis</name>
    <dbReference type="NCBI Taxonomy" id="2496117"/>
    <lineage>
        <taxon>Bacteria</taxon>
        <taxon>Pseudomonadati</taxon>
        <taxon>Pseudomonadota</taxon>
        <taxon>Betaproteobacteria</taxon>
        <taxon>Burkholderiales</taxon>
        <taxon>Comamonadaceae</taxon>
        <taxon>Variovorax</taxon>
    </lineage>
</organism>
<protein>
    <submittedName>
        <fullName evidence="2">XRE family transcriptional regulator</fullName>
    </submittedName>
</protein>
<dbReference type="Pfam" id="PF01381">
    <property type="entry name" value="HTH_3"/>
    <property type="match status" value="1"/>
</dbReference>